<dbReference type="RefSeq" id="WP_146564841.1">
    <property type="nucleotide sequence ID" value="NZ_SIHJ01000001.1"/>
</dbReference>
<evidence type="ECO:0000259" key="11">
    <source>
        <dbReference type="Pfam" id="PF18072"/>
    </source>
</evidence>
<dbReference type="PANTHER" id="PTHR43555:SF1">
    <property type="entry name" value="PHOSPHORIBOSYLFORMYLGLYCINAMIDINE SYNTHASE SUBUNIT PURL"/>
    <property type="match status" value="1"/>
</dbReference>
<evidence type="ECO:0000256" key="7">
    <source>
        <dbReference type="ARBA" id="ARBA00022842"/>
    </source>
</evidence>
<dbReference type="NCBIfam" id="TIGR01736">
    <property type="entry name" value="FGAM_synth_II"/>
    <property type="match status" value="1"/>
</dbReference>
<keyword evidence="3 8" id="KW-0479">Metal-binding</keyword>
<dbReference type="UniPathway" id="UPA00074">
    <property type="reaction ID" value="UER00128"/>
</dbReference>
<dbReference type="Pfam" id="PF22689">
    <property type="entry name" value="FGAR-AT_PurM_N-like"/>
    <property type="match status" value="1"/>
</dbReference>
<dbReference type="CDD" id="cd02203">
    <property type="entry name" value="PurL_repeat1"/>
    <property type="match status" value="1"/>
</dbReference>
<evidence type="ECO:0000256" key="3">
    <source>
        <dbReference type="ARBA" id="ARBA00022723"/>
    </source>
</evidence>
<dbReference type="InterPro" id="IPR010918">
    <property type="entry name" value="PurM-like_C_dom"/>
</dbReference>
<dbReference type="CDD" id="cd02204">
    <property type="entry name" value="PurL_repeat2"/>
    <property type="match status" value="1"/>
</dbReference>
<dbReference type="SUPFAM" id="SSF56042">
    <property type="entry name" value="PurM C-terminal domain-like"/>
    <property type="match status" value="2"/>
</dbReference>
<dbReference type="EC" id="6.3.5.3" evidence="8"/>
<evidence type="ECO:0000256" key="2">
    <source>
        <dbReference type="ARBA" id="ARBA00022598"/>
    </source>
</evidence>
<feature type="active site" evidence="8">
    <location>
        <position position="234"/>
    </location>
</feature>
<dbReference type="Gene3D" id="3.90.650.10">
    <property type="entry name" value="PurM-like C-terminal domain"/>
    <property type="match status" value="2"/>
</dbReference>
<accession>A0A5C5VG10</accession>
<dbReference type="InterPro" id="IPR036676">
    <property type="entry name" value="PurM-like_C_sf"/>
</dbReference>
<dbReference type="GO" id="GO:0000287">
    <property type="term" value="F:magnesium ion binding"/>
    <property type="evidence" value="ECO:0007669"/>
    <property type="project" value="UniProtKB-UniRule"/>
</dbReference>
<keyword evidence="5 8" id="KW-0658">Purine biosynthesis</keyword>
<feature type="binding site" evidence="8">
    <location>
        <position position="461"/>
    </location>
    <ligand>
        <name>substrate</name>
    </ligand>
</feature>
<keyword evidence="2 8" id="KW-0436">Ligase</keyword>
<evidence type="ECO:0000256" key="4">
    <source>
        <dbReference type="ARBA" id="ARBA00022741"/>
    </source>
</evidence>
<keyword evidence="4 8" id="KW-0547">Nucleotide-binding</keyword>
<keyword evidence="7 8" id="KW-0460">Magnesium</keyword>
<dbReference type="GO" id="GO:0004642">
    <property type="term" value="F:phosphoribosylformylglycinamidine synthase activity"/>
    <property type="evidence" value="ECO:0007669"/>
    <property type="project" value="UniProtKB-UniRule"/>
</dbReference>
<comment type="pathway">
    <text evidence="8">Purine metabolism; IMP biosynthesis via de novo pathway; 5-amino-1-(5-phospho-D-ribosyl)imidazole from N(2)-formyl-N(1)-(5-phospho-D-ribosyl)glycinamide: step 1/2.</text>
</comment>
<dbReference type="InterPro" id="IPR041609">
    <property type="entry name" value="PurL_linker"/>
</dbReference>
<feature type="active site" description="Proton acceptor" evidence="8">
    <location>
        <position position="306"/>
    </location>
</feature>
<feature type="domain" description="PurM-like C-terminal" evidence="10">
    <location>
        <begin position="804"/>
        <end position="947"/>
    </location>
</feature>
<dbReference type="Gene3D" id="3.30.1330.10">
    <property type="entry name" value="PurM-like, N-terminal domain"/>
    <property type="match status" value="2"/>
</dbReference>
<feature type="domain" description="PurM-like N-terminal" evidence="9">
    <location>
        <begin position="286"/>
        <end position="411"/>
    </location>
</feature>
<sequence>MLWEVDIHPAPTEADRAAERLVASARQAGYGEQLNAATARAFLIQGEHLGEDQVQRICDELLCDRVVERAEFAPVGDDRLLATPARLAGDATLVQVLPKPGVMDPVALSTETAIADLGIERPLVRTLNKYWLTGVDAAAAQSVSDRLLANDAIEQSVIGPLSVDHLDAGGAYEFHLQHVKISGLDDDALMRLSKEGQLYLQLAEMQTIQRYFDELGREPTDIELETLAQTWSEHCSHKTLAGRIAYRDENGERTFDNMLKETIFAATLELRERWGADDWCVSIFKDNAGIVRFDEEDNIAFKVETHNHPSALEPYGGANTGLGGVIRDTLGTGLGAKPVCSTDVFCFAPPDVDAADLPPGVLHPRRVMQGVVEGVRDYGNRMGIPTVNGAVYFDERYLGNPLVYCGNAGIIPRDMSFKEPQPGDLAVAIGGRTGRDGIHGATFSSAELTSESEDLSGGAVQIGNAIEEKRVQDVLLAARDRGLYTAVTDCGAGGFSSAVGEMGEEIGAEVWLDKAPLKYEGLSYTEIWISEAQERMVFSVPEAKLAEFQSLCESEGVEAVVIGQFNPTGKLLLKYGEHTVGELPMSLLHDGRPPVVRQASYTPSPVTPLTPPDKANYTADLLAILGSLNVASKEWVIRQYDHEVQGGSVVKPLVGVRSDGPGDAAVVRPKLTSRRGMVIGCGMNPRYGDLDTGRMAASAIDEAVRNCVAVGADPKLIAVLDNFCWGDCEKPETLGSLVRAAITCHDLSLQLETPFVSGKDSLNNEFSYEADGQKQTIAIPPSLLISAMGQIDDVEKSVTMDLKQAGSALYLVGATRDELGGSHFAQVNDLEGGAAPTVDGPAARDTFIALHQAINSGLVRACHDLSEGGLAVAAAEMAFAGELGAQIDLSAVPFVGDGDSAAARLFSESNTRFLCEVAPENEAAFSEALGGRAAKVGVVTDSQELTIESGGAAVIKSPLGELKAAWQSPLAW</sequence>
<evidence type="ECO:0000259" key="9">
    <source>
        <dbReference type="Pfam" id="PF00586"/>
    </source>
</evidence>
<dbReference type="GO" id="GO:0005524">
    <property type="term" value="F:ATP binding"/>
    <property type="evidence" value="ECO:0007669"/>
    <property type="project" value="UniProtKB-UniRule"/>
</dbReference>
<feature type="binding site" evidence="8">
    <location>
        <position position="328"/>
    </location>
    <ligand>
        <name>Mg(2+)</name>
        <dbReference type="ChEBI" id="CHEBI:18420"/>
        <label>2</label>
    </ligand>
</feature>
<dbReference type="Pfam" id="PF02769">
    <property type="entry name" value="AIRS_C"/>
    <property type="match status" value="2"/>
</dbReference>
<feature type="binding site" evidence="8">
    <location>
        <position position="489"/>
    </location>
    <ligand>
        <name>Mg(2+)</name>
        <dbReference type="ChEBI" id="CHEBI:18420"/>
        <label>2</label>
    </ligand>
</feature>
<evidence type="ECO:0000256" key="1">
    <source>
        <dbReference type="ARBA" id="ARBA00022490"/>
    </source>
</evidence>
<name>A0A5C5VG10_9BACT</name>
<dbReference type="InterPro" id="IPR010074">
    <property type="entry name" value="PRibForGlyAmidine_synth_PurL"/>
</dbReference>
<dbReference type="HAMAP" id="MF_00420">
    <property type="entry name" value="PurL_2"/>
    <property type="match status" value="1"/>
</dbReference>
<comment type="caution">
    <text evidence="8">Lacks conserved residue(s) required for the propagation of feature annotation.</text>
</comment>
<evidence type="ECO:0000256" key="5">
    <source>
        <dbReference type="ARBA" id="ARBA00022755"/>
    </source>
</evidence>
<dbReference type="InterPro" id="IPR055181">
    <property type="entry name" value="FGAR-AT_PurM_N-like"/>
</dbReference>
<dbReference type="Pfam" id="PF00586">
    <property type="entry name" value="AIRS"/>
    <property type="match status" value="1"/>
</dbReference>
<keyword evidence="1 8" id="KW-0963">Cytoplasm</keyword>
<dbReference type="InterPro" id="IPR036604">
    <property type="entry name" value="PurS-like_sf"/>
</dbReference>
<dbReference type="Gene3D" id="1.10.8.750">
    <property type="entry name" value="Phosphoribosylformylglycinamidine synthase, linker domain"/>
    <property type="match status" value="1"/>
</dbReference>
<dbReference type="Pfam" id="PF18072">
    <property type="entry name" value="FGAR-AT_linker"/>
    <property type="match status" value="1"/>
</dbReference>
<dbReference type="AlphaFoldDB" id="A0A5C5VG10"/>
<comment type="similarity">
    <text evidence="8">Belongs to the FGAMS family.</text>
</comment>
<dbReference type="InterPro" id="IPR016188">
    <property type="entry name" value="PurM-like_N"/>
</dbReference>
<feature type="domain" description="FGAR-AT PurM N-terminal-like" evidence="12">
    <location>
        <begin position="632"/>
        <end position="789"/>
    </location>
</feature>
<proteinExistence type="inferred from homology"/>
<comment type="function">
    <text evidence="8">Part of the phosphoribosylformylglycinamidine synthase complex involved in the purines biosynthetic pathway. Catalyzes the ATP-dependent conversion of formylglycinamide ribonucleotide (FGAR) and glutamine to yield formylglycinamidine ribonucleotide (FGAM) and glutamate. The FGAM synthase complex is composed of three subunits. PurQ produces an ammonia molecule by converting glutamine to glutamate. PurL transfers the ammonia molecule to FGAR to form FGAM in an ATP-dependent manner. PurS interacts with PurQ and PurL and is thought to assist in the transfer of the ammonia molecule from PurQ to PurL.</text>
</comment>
<dbReference type="Proteomes" id="UP000316714">
    <property type="component" value="Unassembled WGS sequence"/>
</dbReference>
<evidence type="ECO:0000256" key="8">
    <source>
        <dbReference type="HAMAP-Rule" id="MF_00420"/>
    </source>
</evidence>
<protein>
    <recommendedName>
        <fullName evidence="8">Phosphoribosylformylglycinamidine synthase subunit PurL</fullName>
        <shortName evidence="8">FGAM synthase</shortName>
        <ecNumber evidence="8">6.3.5.3</ecNumber>
    </recommendedName>
    <alternativeName>
        <fullName evidence="8">Formylglycinamide ribonucleotide amidotransferase subunit II</fullName>
        <shortName evidence="8">FGAR amidotransferase II</shortName>
        <shortName evidence="8">FGAR-AT II</shortName>
    </alternativeName>
    <alternativeName>
        <fullName evidence="8">Glutamine amidotransferase PurL</fullName>
    </alternativeName>
    <alternativeName>
        <fullName evidence="8">Phosphoribosylformylglycinamidine synthase subunit II</fullName>
    </alternativeName>
</protein>
<comment type="subcellular location">
    <subcellularLocation>
        <location evidence="8">Cytoplasm</location>
    </subcellularLocation>
</comment>
<dbReference type="GO" id="GO:0006189">
    <property type="term" value="P:'de novo' IMP biosynthetic process"/>
    <property type="evidence" value="ECO:0007669"/>
    <property type="project" value="UniProtKB-UniRule"/>
</dbReference>
<dbReference type="PANTHER" id="PTHR43555">
    <property type="entry name" value="PHOSPHORIBOSYLFORMYLGLYCINAMIDINE SYNTHASE SUBUNIT PURL"/>
    <property type="match status" value="1"/>
</dbReference>
<dbReference type="Gene3D" id="3.30.1280.10">
    <property type="entry name" value="Phosphoribosylformylglycinamidine synthase subunit PurS"/>
    <property type="match status" value="2"/>
</dbReference>
<evidence type="ECO:0000259" key="10">
    <source>
        <dbReference type="Pfam" id="PF02769"/>
    </source>
</evidence>
<gene>
    <name evidence="8 13" type="primary">purL</name>
    <name evidence="13" type="ORF">KOR34_24580</name>
</gene>
<feature type="binding site" evidence="8">
    <location>
        <position position="761"/>
    </location>
    <ligand>
        <name>substrate</name>
    </ligand>
</feature>
<feature type="binding site" evidence="8">
    <location>
        <position position="327"/>
    </location>
    <ligand>
        <name>substrate</name>
    </ligand>
</feature>
<keyword evidence="6 8" id="KW-0067">ATP-binding</keyword>
<dbReference type="InterPro" id="IPR036921">
    <property type="entry name" value="PurM-like_N_sf"/>
</dbReference>
<dbReference type="GO" id="GO:0005737">
    <property type="term" value="C:cytoplasm"/>
    <property type="evidence" value="ECO:0007669"/>
    <property type="project" value="UniProtKB-SubCell"/>
</dbReference>
<feature type="binding site" evidence="8">
    <location>
        <position position="758"/>
    </location>
    <ligand>
        <name>ATP</name>
        <dbReference type="ChEBI" id="CHEBI:30616"/>
    </ligand>
</feature>
<reference evidence="13 14" key="1">
    <citation type="submission" date="2019-02" db="EMBL/GenBank/DDBJ databases">
        <title>Deep-cultivation of Planctomycetes and their phenomic and genomic characterization uncovers novel biology.</title>
        <authorList>
            <person name="Wiegand S."/>
            <person name="Jogler M."/>
            <person name="Boedeker C."/>
            <person name="Pinto D."/>
            <person name="Vollmers J."/>
            <person name="Rivas-Marin E."/>
            <person name="Kohn T."/>
            <person name="Peeters S.H."/>
            <person name="Heuer A."/>
            <person name="Rast P."/>
            <person name="Oberbeckmann S."/>
            <person name="Bunk B."/>
            <person name="Jeske O."/>
            <person name="Meyerdierks A."/>
            <person name="Storesund J.E."/>
            <person name="Kallscheuer N."/>
            <person name="Luecker S."/>
            <person name="Lage O.M."/>
            <person name="Pohl T."/>
            <person name="Merkel B.J."/>
            <person name="Hornburger P."/>
            <person name="Mueller R.-W."/>
            <person name="Bruemmer F."/>
            <person name="Labrenz M."/>
            <person name="Spormann A.M."/>
            <person name="Op Den Camp H."/>
            <person name="Overmann J."/>
            <person name="Amann R."/>
            <person name="Jetten M.S.M."/>
            <person name="Mascher T."/>
            <person name="Medema M.H."/>
            <person name="Devos D.P."/>
            <person name="Kaster A.-K."/>
            <person name="Ovreas L."/>
            <person name="Rohde M."/>
            <person name="Galperin M.Y."/>
            <person name="Jogler C."/>
        </authorList>
    </citation>
    <scope>NUCLEOTIDE SEQUENCE [LARGE SCALE GENOMIC DNA]</scope>
    <source>
        <strain evidence="13 14">KOR34</strain>
    </source>
</reference>
<dbReference type="EMBL" id="SIHJ01000001">
    <property type="protein sequence ID" value="TWT37506.1"/>
    <property type="molecule type" value="Genomic_DNA"/>
</dbReference>
<comment type="catalytic activity">
    <reaction evidence="8">
        <text>N(2)-formyl-N(1)-(5-phospho-beta-D-ribosyl)glycinamide + L-glutamine + ATP + H2O = 2-formamido-N(1)-(5-O-phospho-beta-D-ribosyl)acetamidine + L-glutamate + ADP + phosphate + H(+)</text>
        <dbReference type="Rhea" id="RHEA:17129"/>
        <dbReference type="ChEBI" id="CHEBI:15377"/>
        <dbReference type="ChEBI" id="CHEBI:15378"/>
        <dbReference type="ChEBI" id="CHEBI:29985"/>
        <dbReference type="ChEBI" id="CHEBI:30616"/>
        <dbReference type="ChEBI" id="CHEBI:43474"/>
        <dbReference type="ChEBI" id="CHEBI:58359"/>
        <dbReference type="ChEBI" id="CHEBI:147286"/>
        <dbReference type="ChEBI" id="CHEBI:147287"/>
        <dbReference type="ChEBI" id="CHEBI:456216"/>
        <dbReference type="EC" id="6.3.5.3"/>
    </reaction>
</comment>
<comment type="caution">
    <text evidence="13">The sequence shown here is derived from an EMBL/GenBank/DDBJ whole genome shotgun (WGS) entry which is preliminary data.</text>
</comment>
<dbReference type="SUPFAM" id="SSF55326">
    <property type="entry name" value="PurM N-terminal domain-like"/>
    <property type="match status" value="2"/>
</dbReference>
<evidence type="ECO:0000313" key="14">
    <source>
        <dbReference type="Proteomes" id="UP000316714"/>
    </source>
</evidence>
<feature type="binding site" evidence="8">
    <location>
        <position position="302"/>
    </location>
    <ligand>
        <name>ATP</name>
        <dbReference type="ChEBI" id="CHEBI:30616"/>
    </ligand>
</feature>
<dbReference type="OrthoDB" id="9804441at2"/>
<organism evidence="13 14">
    <name type="scientific">Posidoniimonas corsicana</name>
    <dbReference type="NCBI Taxonomy" id="1938618"/>
    <lineage>
        <taxon>Bacteria</taxon>
        <taxon>Pseudomonadati</taxon>
        <taxon>Planctomycetota</taxon>
        <taxon>Planctomycetia</taxon>
        <taxon>Pirellulales</taxon>
        <taxon>Lacipirellulaceae</taxon>
        <taxon>Posidoniimonas</taxon>
    </lineage>
</organism>
<comment type="subunit">
    <text evidence="8">Monomer. Part of the FGAM synthase complex composed of 1 PurL, 1 PurQ and 2 PurS subunits.</text>
</comment>
<evidence type="ECO:0000313" key="13">
    <source>
        <dbReference type="EMBL" id="TWT37506.1"/>
    </source>
</evidence>
<feature type="binding site" evidence="8">
    <location>
        <position position="304"/>
    </location>
    <ligand>
        <name>Mg(2+)</name>
        <dbReference type="ChEBI" id="CHEBI:18420"/>
        <label>1</label>
    </ligand>
</feature>
<feature type="binding site" evidence="8">
    <location>
        <position position="721"/>
    </location>
    <ligand>
        <name>ATP</name>
        <dbReference type="ChEBI" id="CHEBI:30616"/>
    </ligand>
</feature>
<evidence type="ECO:0000256" key="6">
    <source>
        <dbReference type="ARBA" id="ARBA00022840"/>
    </source>
</evidence>
<evidence type="ECO:0000259" key="12">
    <source>
        <dbReference type="Pfam" id="PF22689"/>
    </source>
</evidence>
<dbReference type="SUPFAM" id="SSF82697">
    <property type="entry name" value="PurS-like"/>
    <property type="match status" value="1"/>
</dbReference>
<keyword evidence="14" id="KW-1185">Reference proteome</keyword>
<feature type="domain" description="PurM-like C-terminal" evidence="10">
    <location>
        <begin position="421"/>
        <end position="571"/>
    </location>
</feature>
<feature type="domain" description="Phosphoribosylformylglycinamidine synthase linker" evidence="11">
    <location>
        <begin position="189"/>
        <end position="238"/>
    </location>
</feature>